<protein>
    <recommendedName>
        <fullName evidence="5">Zinc finger DksA/TraR C4-type domain-containing protein</fullName>
    </recommendedName>
</protein>
<feature type="domain" description="Zinc finger DksA/TraR C4-type" evidence="5">
    <location>
        <begin position="85"/>
        <end position="108"/>
    </location>
</feature>
<keyword evidence="3" id="KW-0862">Zinc</keyword>
<sequence>MNRQESAPEPEKSKQLYLHRLEQELETIKASLAETIIIKDDIDTRDDITENQETREEQTQIIATYRERQNEIERALRWTEQHGAVCAVCGEPISEARLEADPASITCRKHMNQEDSIEV</sequence>
<evidence type="ECO:0000256" key="3">
    <source>
        <dbReference type="ARBA" id="ARBA00022833"/>
    </source>
</evidence>
<gene>
    <name evidence="6" type="ORF">COV08_03595</name>
</gene>
<evidence type="ECO:0000256" key="2">
    <source>
        <dbReference type="ARBA" id="ARBA00022771"/>
    </source>
</evidence>
<dbReference type="Pfam" id="PF01258">
    <property type="entry name" value="zf-dskA_traR"/>
    <property type="match status" value="1"/>
</dbReference>
<dbReference type="SUPFAM" id="SSF75712">
    <property type="entry name" value="Rad50 coiled-coil Zn hook"/>
    <property type="match status" value="1"/>
</dbReference>
<dbReference type="Proteomes" id="UP000230431">
    <property type="component" value="Unassembled WGS sequence"/>
</dbReference>
<evidence type="ECO:0000256" key="1">
    <source>
        <dbReference type="ARBA" id="ARBA00022723"/>
    </source>
</evidence>
<evidence type="ECO:0000256" key="4">
    <source>
        <dbReference type="PROSITE-ProRule" id="PRU00510"/>
    </source>
</evidence>
<dbReference type="EMBL" id="PCYK01000030">
    <property type="protein sequence ID" value="PIR45719.1"/>
    <property type="molecule type" value="Genomic_DNA"/>
</dbReference>
<dbReference type="AlphaFoldDB" id="A0A2H0RGP8"/>
<dbReference type="GO" id="GO:0008270">
    <property type="term" value="F:zinc ion binding"/>
    <property type="evidence" value="ECO:0007669"/>
    <property type="project" value="UniProtKB-KW"/>
</dbReference>
<accession>A0A2H0RGP8</accession>
<dbReference type="Gene3D" id="1.20.120.910">
    <property type="entry name" value="DksA, coiled-coil domain"/>
    <property type="match status" value="1"/>
</dbReference>
<dbReference type="InterPro" id="IPR000962">
    <property type="entry name" value="Znf_DskA_TraR"/>
</dbReference>
<reference evidence="6 7" key="1">
    <citation type="submission" date="2017-09" db="EMBL/GenBank/DDBJ databases">
        <title>Depth-based differentiation of microbial function through sediment-hosted aquifers and enrichment of novel symbionts in the deep terrestrial subsurface.</title>
        <authorList>
            <person name="Probst A.J."/>
            <person name="Ladd B."/>
            <person name="Jarett J.K."/>
            <person name="Geller-Mcgrath D.E."/>
            <person name="Sieber C.M."/>
            <person name="Emerson J.B."/>
            <person name="Anantharaman K."/>
            <person name="Thomas B.C."/>
            <person name="Malmstrom R."/>
            <person name="Stieglmeier M."/>
            <person name="Klingl A."/>
            <person name="Woyke T."/>
            <person name="Ryan C.M."/>
            <person name="Banfield J.F."/>
        </authorList>
    </citation>
    <scope>NUCLEOTIDE SEQUENCE [LARGE SCALE GENOMIC DNA]</scope>
    <source>
        <strain evidence="6">CG10_big_fil_rev_8_21_14_0_10_49_38</strain>
    </source>
</reference>
<evidence type="ECO:0000313" key="6">
    <source>
        <dbReference type="EMBL" id="PIR45719.1"/>
    </source>
</evidence>
<comment type="caution">
    <text evidence="4">Lacks conserved residue(s) required for the propagation of feature annotation.</text>
</comment>
<proteinExistence type="predicted"/>
<comment type="caution">
    <text evidence="6">The sequence shown here is derived from an EMBL/GenBank/DDBJ whole genome shotgun (WGS) entry which is preliminary data.</text>
</comment>
<evidence type="ECO:0000259" key="5">
    <source>
        <dbReference type="Pfam" id="PF01258"/>
    </source>
</evidence>
<dbReference type="PROSITE" id="PS51128">
    <property type="entry name" value="ZF_DKSA_2"/>
    <property type="match status" value="1"/>
</dbReference>
<evidence type="ECO:0000313" key="7">
    <source>
        <dbReference type="Proteomes" id="UP000230431"/>
    </source>
</evidence>
<name>A0A2H0RGP8_9BACT</name>
<keyword evidence="1" id="KW-0479">Metal-binding</keyword>
<organism evidence="6 7">
    <name type="scientific">Candidatus Vogelbacteria bacterium CG10_big_fil_rev_8_21_14_0_10_49_38</name>
    <dbReference type="NCBI Taxonomy" id="1975043"/>
    <lineage>
        <taxon>Bacteria</taxon>
        <taxon>Candidatus Vogeliibacteriota</taxon>
    </lineage>
</organism>
<keyword evidence="2" id="KW-0863">Zinc-finger</keyword>